<keyword evidence="1" id="KW-1133">Transmembrane helix</keyword>
<sequence>MTRNCAQQPFRTFHTAAIGLLVLRSKSLTMTSMTGMTDGQQKCQRRCLGLMVLVLLCQAFGSSLGFLGGQLGQVSRRCLGRPEHTTLVPSNMDHMGSREASSGGFFSDPLDGTPYETNETTGALILAVAGAVVVVFFLGPFLQSYFQTISTP</sequence>
<comment type="caution">
    <text evidence="2">The sequence shown here is derived from an EMBL/GenBank/DDBJ whole genome shotgun (WGS) entry which is preliminary data.</text>
</comment>
<evidence type="ECO:0000313" key="2">
    <source>
        <dbReference type="EMBL" id="CAI4008886.1"/>
    </source>
</evidence>
<keyword evidence="4" id="KW-1185">Reference proteome</keyword>
<feature type="transmembrane region" description="Helical" evidence="1">
    <location>
        <begin position="123"/>
        <end position="142"/>
    </location>
</feature>
<keyword evidence="1" id="KW-0812">Transmembrane</keyword>
<dbReference type="EMBL" id="CAMXCT020004412">
    <property type="protein sequence ID" value="CAL1162261.1"/>
    <property type="molecule type" value="Genomic_DNA"/>
</dbReference>
<reference evidence="2" key="1">
    <citation type="submission" date="2022-10" db="EMBL/GenBank/DDBJ databases">
        <authorList>
            <person name="Chen Y."/>
            <person name="Dougan E. K."/>
            <person name="Chan C."/>
            <person name="Rhodes N."/>
            <person name="Thang M."/>
        </authorList>
    </citation>
    <scope>NUCLEOTIDE SEQUENCE</scope>
</reference>
<dbReference type="EMBL" id="CAMXCT010004412">
    <property type="protein sequence ID" value="CAI4008886.1"/>
    <property type="molecule type" value="Genomic_DNA"/>
</dbReference>
<dbReference type="AlphaFoldDB" id="A0A9P1DET0"/>
<proteinExistence type="predicted"/>
<name>A0A9P1DET0_9DINO</name>
<dbReference type="Proteomes" id="UP001152797">
    <property type="component" value="Unassembled WGS sequence"/>
</dbReference>
<gene>
    <name evidence="2" type="ORF">C1SCF055_LOCUS34279</name>
</gene>
<protein>
    <submittedName>
        <fullName evidence="2">Uncharacterized protein</fullName>
    </submittedName>
</protein>
<accession>A0A9P1DET0</accession>
<evidence type="ECO:0000313" key="4">
    <source>
        <dbReference type="Proteomes" id="UP001152797"/>
    </source>
</evidence>
<feature type="transmembrane region" description="Helical" evidence="1">
    <location>
        <begin position="47"/>
        <end position="67"/>
    </location>
</feature>
<keyword evidence="1" id="KW-0472">Membrane</keyword>
<reference evidence="3 4" key="2">
    <citation type="submission" date="2024-05" db="EMBL/GenBank/DDBJ databases">
        <authorList>
            <person name="Chen Y."/>
            <person name="Shah S."/>
            <person name="Dougan E. K."/>
            <person name="Thang M."/>
            <person name="Chan C."/>
        </authorList>
    </citation>
    <scope>NUCLEOTIDE SEQUENCE [LARGE SCALE GENOMIC DNA]</scope>
</reference>
<evidence type="ECO:0000256" key="1">
    <source>
        <dbReference type="SAM" id="Phobius"/>
    </source>
</evidence>
<organism evidence="2">
    <name type="scientific">Cladocopium goreaui</name>
    <dbReference type="NCBI Taxonomy" id="2562237"/>
    <lineage>
        <taxon>Eukaryota</taxon>
        <taxon>Sar</taxon>
        <taxon>Alveolata</taxon>
        <taxon>Dinophyceae</taxon>
        <taxon>Suessiales</taxon>
        <taxon>Symbiodiniaceae</taxon>
        <taxon>Cladocopium</taxon>
    </lineage>
</organism>
<dbReference type="EMBL" id="CAMXCT030004412">
    <property type="protein sequence ID" value="CAL4796198.1"/>
    <property type="molecule type" value="Genomic_DNA"/>
</dbReference>
<evidence type="ECO:0000313" key="3">
    <source>
        <dbReference type="EMBL" id="CAL4796198.1"/>
    </source>
</evidence>